<sequence length="226" mass="24908">MGGEALAAPHFLATPRVLYELHPTATYTVIRKANGHLYGGPVMTSARWLHRLMSPQSVPSVDYLVGLEETPPYPVWSGKLVGGDEGHLWAARHSDEMEKDCRTKNVSKNAKKRHMNFAQTRDTNEGEDWEMEIGRKEDGVTDEESFGSAIPSVASDVGVYTTSKLIHSVLDVGENMRRPFVKFSSNAVGSSGAWRDFEGSEGEINATRRAIACLEISQVDDAKREG</sequence>
<proteinExistence type="predicted"/>
<gene>
    <name evidence="1" type="ORF">BS47DRAFT_1362279</name>
</gene>
<organism evidence="1 2">
    <name type="scientific">Hydnum rufescens UP504</name>
    <dbReference type="NCBI Taxonomy" id="1448309"/>
    <lineage>
        <taxon>Eukaryota</taxon>
        <taxon>Fungi</taxon>
        <taxon>Dikarya</taxon>
        <taxon>Basidiomycota</taxon>
        <taxon>Agaricomycotina</taxon>
        <taxon>Agaricomycetes</taxon>
        <taxon>Cantharellales</taxon>
        <taxon>Hydnaceae</taxon>
        <taxon>Hydnum</taxon>
    </lineage>
</organism>
<evidence type="ECO:0000313" key="1">
    <source>
        <dbReference type="EMBL" id="KAF9513736.1"/>
    </source>
</evidence>
<dbReference type="Proteomes" id="UP000886523">
    <property type="component" value="Unassembled WGS sequence"/>
</dbReference>
<dbReference type="EMBL" id="MU128969">
    <property type="protein sequence ID" value="KAF9513736.1"/>
    <property type="molecule type" value="Genomic_DNA"/>
</dbReference>
<comment type="caution">
    <text evidence="1">The sequence shown here is derived from an EMBL/GenBank/DDBJ whole genome shotgun (WGS) entry which is preliminary data.</text>
</comment>
<keyword evidence="2" id="KW-1185">Reference proteome</keyword>
<name>A0A9P6AZP6_9AGAM</name>
<evidence type="ECO:0000313" key="2">
    <source>
        <dbReference type="Proteomes" id="UP000886523"/>
    </source>
</evidence>
<reference evidence="1" key="1">
    <citation type="journal article" date="2020" name="Nat. Commun.">
        <title>Large-scale genome sequencing of mycorrhizal fungi provides insights into the early evolution of symbiotic traits.</title>
        <authorList>
            <person name="Miyauchi S."/>
            <person name="Kiss E."/>
            <person name="Kuo A."/>
            <person name="Drula E."/>
            <person name="Kohler A."/>
            <person name="Sanchez-Garcia M."/>
            <person name="Morin E."/>
            <person name="Andreopoulos B."/>
            <person name="Barry K.W."/>
            <person name="Bonito G."/>
            <person name="Buee M."/>
            <person name="Carver A."/>
            <person name="Chen C."/>
            <person name="Cichocki N."/>
            <person name="Clum A."/>
            <person name="Culley D."/>
            <person name="Crous P.W."/>
            <person name="Fauchery L."/>
            <person name="Girlanda M."/>
            <person name="Hayes R.D."/>
            <person name="Keri Z."/>
            <person name="LaButti K."/>
            <person name="Lipzen A."/>
            <person name="Lombard V."/>
            <person name="Magnuson J."/>
            <person name="Maillard F."/>
            <person name="Murat C."/>
            <person name="Nolan M."/>
            <person name="Ohm R.A."/>
            <person name="Pangilinan J."/>
            <person name="Pereira M.F."/>
            <person name="Perotto S."/>
            <person name="Peter M."/>
            <person name="Pfister S."/>
            <person name="Riley R."/>
            <person name="Sitrit Y."/>
            <person name="Stielow J.B."/>
            <person name="Szollosi G."/>
            <person name="Zifcakova L."/>
            <person name="Stursova M."/>
            <person name="Spatafora J.W."/>
            <person name="Tedersoo L."/>
            <person name="Vaario L.M."/>
            <person name="Yamada A."/>
            <person name="Yan M."/>
            <person name="Wang P."/>
            <person name="Xu J."/>
            <person name="Bruns T."/>
            <person name="Baldrian P."/>
            <person name="Vilgalys R."/>
            <person name="Dunand C."/>
            <person name="Henrissat B."/>
            <person name="Grigoriev I.V."/>
            <person name="Hibbett D."/>
            <person name="Nagy L.G."/>
            <person name="Martin F.M."/>
        </authorList>
    </citation>
    <scope>NUCLEOTIDE SEQUENCE</scope>
    <source>
        <strain evidence="1">UP504</strain>
    </source>
</reference>
<accession>A0A9P6AZP6</accession>
<dbReference type="AlphaFoldDB" id="A0A9P6AZP6"/>
<protein>
    <submittedName>
        <fullName evidence="1">Uncharacterized protein</fullName>
    </submittedName>
</protein>